<dbReference type="InterPro" id="IPR031756">
    <property type="entry name" value="BGBP_N"/>
</dbReference>
<dbReference type="PROSITE" id="PS51969">
    <property type="entry name" value="CBM39"/>
    <property type="match status" value="1"/>
</dbReference>
<organism evidence="3 4">
    <name type="scientific">Asbolus verrucosus</name>
    <name type="common">Desert ironclad beetle</name>
    <dbReference type="NCBI Taxonomy" id="1661398"/>
    <lineage>
        <taxon>Eukaryota</taxon>
        <taxon>Metazoa</taxon>
        <taxon>Ecdysozoa</taxon>
        <taxon>Arthropoda</taxon>
        <taxon>Hexapoda</taxon>
        <taxon>Insecta</taxon>
        <taxon>Pterygota</taxon>
        <taxon>Neoptera</taxon>
        <taxon>Endopterygota</taxon>
        <taxon>Coleoptera</taxon>
        <taxon>Polyphaga</taxon>
        <taxon>Cucujiformia</taxon>
        <taxon>Tenebrionidae</taxon>
        <taxon>Pimeliinae</taxon>
        <taxon>Asbolus</taxon>
    </lineage>
</organism>
<comment type="caution">
    <text evidence="3">The sequence shown here is derived from an EMBL/GenBank/DDBJ whole genome shotgun (WGS) entry which is preliminary data.</text>
</comment>
<dbReference type="Gene3D" id="2.60.40.2140">
    <property type="entry name" value="Beta-1,3-glucan-recognition protein, N-terminal domain"/>
    <property type="match status" value="1"/>
</dbReference>
<gene>
    <name evidence="3" type="ORF">BDFB_012742</name>
</gene>
<dbReference type="InterPro" id="IPR043030">
    <property type="entry name" value="BGBP_N_sf"/>
</dbReference>
<protein>
    <submittedName>
        <fullName evidence="3">Beta-1,3-glucan-binding protein 2</fullName>
    </submittedName>
</protein>
<name>A0A482W7Y6_ASBVE</name>
<dbReference type="Proteomes" id="UP000292052">
    <property type="component" value="Unassembled WGS sequence"/>
</dbReference>
<reference evidence="3 4" key="1">
    <citation type="submission" date="2017-03" db="EMBL/GenBank/DDBJ databases">
        <title>Genome of the blue death feigning beetle - Asbolus verrucosus.</title>
        <authorList>
            <person name="Rider S.D."/>
        </authorList>
    </citation>
    <scope>NUCLEOTIDE SEQUENCE [LARGE SCALE GENOMIC DNA]</scope>
    <source>
        <strain evidence="3">Butters</strain>
        <tissue evidence="3">Head and leg muscle</tissue>
    </source>
</reference>
<dbReference type="GO" id="GO:0030246">
    <property type="term" value="F:carbohydrate binding"/>
    <property type="evidence" value="ECO:0007669"/>
    <property type="project" value="InterPro"/>
</dbReference>
<evidence type="ECO:0000313" key="4">
    <source>
        <dbReference type="Proteomes" id="UP000292052"/>
    </source>
</evidence>
<evidence type="ECO:0000256" key="1">
    <source>
        <dbReference type="SAM" id="SignalP"/>
    </source>
</evidence>
<evidence type="ECO:0000259" key="2">
    <source>
        <dbReference type="PROSITE" id="PS51969"/>
    </source>
</evidence>
<sequence length="281" mass="31873">MVFCKVVLLIVFGSCLVSATHNYDPLKYSVPQPLIQAFRPRGLKVSIPHTTGIQLFAFHGNINKPLHGTLAGQLSQDILHRDGDHWIFSDPTVELEIGDKIYYWMSSSKITLATDTTMECTRLKVKITFHSVEGCNNDSHATVDERTTTMTTTEISNPEKFDLNLRICEKVLLNLTQTMLNLQHEIDSFRETNYILRDLVGKHYDTSTTLTLDGPLPNDDDIFLLVQAIINEKLGLSIRAQSVDKKKKGRVRFRVATLDDKITIIKAAKEKLRHSKFAILY</sequence>
<feature type="domain" description="CBM39" evidence="2">
    <location>
        <begin position="28"/>
        <end position="134"/>
    </location>
</feature>
<keyword evidence="4" id="KW-1185">Reference proteome</keyword>
<dbReference type="OrthoDB" id="4781at2759"/>
<feature type="signal peptide" evidence="1">
    <location>
        <begin position="1"/>
        <end position="19"/>
    </location>
</feature>
<accession>A0A482W7Y6</accession>
<feature type="chain" id="PRO_5019783717" evidence="1">
    <location>
        <begin position="20"/>
        <end position="281"/>
    </location>
</feature>
<dbReference type="AlphaFoldDB" id="A0A482W7Y6"/>
<dbReference type="Pfam" id="PF15886">
    <property type="entry name" value="CBM39"/>
    <property type="match status" value="1"/>
</dbReference>
<proteinExistence type="predicted"/>
<dbReference type="EMBL" id="QDEB01018878">
    <property type="protein sequence ID" value="RZC41262.1"/>
    <property type="molecule type" value="Genomic_DNA"/>
</dbReference>
<keyword evidence="1" id="KW-0732">Signal</keyword>
<dbReference type="STRING" id="1661398.A0A482W7Y6"/>
<evidence type="ECO:0000313" key="3">
    <source>
        <dbReference type="EMBL" id="RZC41262.1"/>
    </source>
</evidence>